<dbReference type="Proteomes" id="UP000295136">
    <property type="component" value="Unassembled WGS sequence"/>
</dbReference>
<dbReference type="SUPFAM" id="SSF52833">
    <property type="entry name" value="Thioredoxin-like"/>
    <property type="match status" value="1"/>
</dbReference>
<proteinExistence type="predicted"/>
<keyword evidence="1" id="KW-0472">Membrane</keyword>
<evidence type="ECO:0000256" key="1">
    <source>
        <dbReference type="SAM" id="Phobius"/>
    </source>
</evidence>
<evidence type="ECO:0000313" key="3">
    <source>
        <dbReference type="Proteomes" id="UP000295136"/>
    </source>
</evidence>
<dbReference type="EMBL" id="SMLD01000066">
    <property type="protein sequence ID" value="TDE45724.1"/>
    <property type="molecule type" value="Genomic_DNA"/>
</dbReference>
<comment type="caution">
    <text evidence="2">The sequence shown here is derived from an EMBL/GenBank/DDBJ whole genome shotgun (WGS) entry which is preliminary data.</text>
</comment>
<reference evidence="2 3" key="1">
    <citation type="submission" date="2019-03" db="EMBL/GenBank/DDBJ databases">
        <title>Draft genome sequences of novel Actinobacteria.</title>
        <authorList>
            <person name="Sahin N."/>
            <person name="Ay H."/>
            <person name="Saygin H."/>
        </authorList>
    </citation>
    <scope>NUCLEOTIDE SEQUENCE [LARGE SCALE GENOMIC DNA]</scope>
    <source>
        <strain evidence="2 3">6K102</strain>
    </source>
</reference>
<accession>A0A4R5FBE8</accession>
<keyword evidence="1" id="KW-1133">Transmembrane helix</keyword>
<sequence>MILLTTAVVLLAVVVAIHLLFTFALVTRIRQLPQHGGAPAHNPHLPKPGTVVRPFSVIDTDGAAITEADLDGPVHVGFFQVGCGPCRMLSDALAASPPTARFVSFMHDDPDAPDATARLTAKLGTLGRVAVIGVDDPVLTAFEVVAFPTLLHTHSGVVTASGTRLSDFTDAVSAPVKVT</sequence>
<evidence type="ECO:0000313" key="2">
    <source>
        <dbReference type="EMBL" id="TDE45724.1"/>
    </source>
</evidence>
<protein>
    <recommendedName>
        <fullName evidence="4">Thioredoxin domain-containing protein</fullName>
    </recommendedName>
</protein>
<name>A0A4R5FBE8_9ACTN</name>
<keyword evidence="3" id="KW-1185">Reference proteome</keyword>
<dbReference type="AlphaFoldDB" id="A0A4R5FBE8"/>
<dbReference type="RefSeq" id="WP_132632875.1">
    <property type="nucleotide sequence ID" value="NZ_SMLD01000066.1"/>
</dbReference>
<feature type="transmembrane region" description="Helical" evidence="1">
    <location>
        <begin position="6"/>
        <end position="26"/>
    </location>
</feature>
<dbReference type="Gene3D" id="3.40.30.10">
    <property type="entry name" value="Glutaredoxin"/>
    <property type="match status" value="1"/>
</dbReference>
<evidence type="ECO:0008006" key="4">
    <source>
        <dbReference type="Google" id="ProtNLM"/>
    </source>
</evidence>
<dbReference type="InterPro" id="IPR036249">
    <property type="entry name" value="Thioredoxin-like_sf"/>
</dbReference>
<keyword evidence="1" id="KW-0812">Transmembrane</keyword>
<organism evidence="2 3">
    <name type="scientific">Nonomuraea mesophila</name>
    <dbReference type="NCBI Taxonomy" id="2530382"/>
    <lineage>
        <taxon>Bacteria</taxon>
        <taxon>Bacillati</taxon>
        <taxon>Actinomycetota</taxon>
        <taxon>Actinomycetes</taxon>
        <taxon>Streptosporangiales</taxon>
        <taxon>Streptosporangiaceae</taxon>
        <taxon>Nonomuraea</taxon>
    </lineage>
</organism>
<gene>
    <name evidence="2" type="ORF">E1295_24050</name>
</gene>